<dbReference type="Pfam" id="PF04350">
    <property type="entry name" value="PilO"/>
    <property type="match status" value="1"/>
</dbReference>
<dbReference type="EMBL" id="UOGI01000258">
    <property type="protein sequence ID" value="VAX34117.1"/>
    <property type="molecule type" value="Genomic_DNA"/>
</dbReference>
<dbReference type="GO" id="GO:0043107">
    <property type="term" value="P:type IV pilus-dependent motility"/>
    <property type="evidence" value="ECO:0007669"/>
    <property type="project" value="InterPro"/>
</dbReference>
<organism evidence="3">
    <name type="scientific">hydrothermal vent metagenome</name>
    <dbReference type="NCBI Taxonomy" id="652676"/>
    <lineage>
        <taxon>unclassified sequences</taxon>
        <taxon>metagenomes</taxon>
        <taxon>ecological metagenomes</taxon>
    </lineage>
</organism>
<dbReference type="AlphaFoldDB" id="A0A3B1DYN8"/>
<evidence type="ECO:0008006" key="4">
    <source>
        <dbReference type="Google" id="ProtNLM"/>
    </source>
</evidence>
<name>A0A3B1DYN8_9ZZZZ</name>
<reference evidence="3" key="1">
    <citation type="submission" date="2018-06" db="EMBL/GenBank/DDBJ databases">
        <authorList>
            <person name="Zhirakovskaya E."/>
        </authorList>
    </citation>
    <scope>NUCLEOTIDE SEQUENCE</scope>
</reference>
<dbReference type="PANTHER" id="PTHR39555:SF1">
    <property type="entry name" value="TYPE IV PILUS INNER MEMBRANE COMPONENT PILO"/>
    <property type="match status" value="1"/>
</dbReference>
<keyword evidence="2" id="KW-0472">Membrane</keyword>
<dbReference type="Gene3D" id="3.30.70.60">
    <property type="match status" value="1"/>
</dbReference>
<accession>A0A3B1DYN8</accession>
<evidence type="ECO:0000256" key="1">
    <source>
        <dbReference type="SAM" id="Coils"/>
    </source>
</evidence>
<evidence type="ECO:0000313" key="3">
    <source>
        <dbReference type="EMBL" id="VAX34117.1"/>
    </source>
</evidence>
<evidence type="ECO:0000256" key="2">
    <source>
        <dbReference type="SAM" id="Phobius"/>
    </source>
</evidence>
<keyword evidence="2" id="KW-0812">Transmembrane</keyword>
<keyword evidence="1" id="KW-0175">Coiled coil</keyword>
<feature type="coiled-coil region" evidence="1">
    <location>
        <begin position="44"/>
        <end position="95"/>
    </location>
</feature>
<dbReference type="InterPro" id="IPR014717">
    <property type="entry name" value="Transl_elong_EF1B/ribsomal_bS6"/>
</dbReference>
<dbReference type="PANTHER" id="PTHR39555">
    <property type="entry name" value="FIMBRIAL ASSEMBLY PROTEIN PILO-LIKE PROTEIN-RELATED"/>
    <property type="match status" value="1"/>
</dbReference>
<keyword evidence="2" id="KW-1133">Transmembrane helix</keyword>
<dbReference type="InterPro" id="IPR007445">
    <property type="entry name" value="PilO"/>
</dbReference>
<feature type="transmembrane region" description="Helical" evidence="2">
    <location>
        <begin position="15"/>
        <end position="37"/>
    </location>
</feature>
<dbReference type="GO" id="GO:0043683">
    <property type="term" value="P:type IV pilus assembly"/>
    <property type="evidence" value="ECO:0007669"/>
    <property type="project" value="InterPro"/>
</dbReference>
<proteinExistence type="predicted"/>
<sequence length="209" mass="23613">MASKLKIDLKTIPPAAQYAIATCVPLLIIVMFFFIYYKPRTAEINLLEKNIARQEQEIGKAETKLRKLPEIKARYEGLVKELDDLKRQLPEEKEVTTLLKQVSDLGINAGLQIKLWKPSKRTIHSSGVVYAIPVKVEMVGSYHRLGYFFSSLTRLSRIVNVTNIKLGNAKPETREARLQISFVALTFSAVPESEMQKGAAGRKGRGRKR</sequence>
<protein>
    <recommendedName>
        <fullName evidence="4">Type IV pilus biogenesis protein PilO</fullName>
    </recommendedName>
</protein>
<gene>
    <name evidence="3" type="ORF">MNBD_NITROSPIRAE03-762</name>
</gene>